<evidence type="ECO:0000313" key="3">
    <source>
        <dbReference type="Proteomes" id="UP000639274"/>
    </source>
</evidence>
<gene>
    <name evidence="2" type="ORF">I8J32_016115</name>
</gene>
<dbReference type="SUPFAM" id="SSF55729">
    <property type="entry name" value="Acyl-CoA N-acyltransferases (Nat)"/>
    <property type="match status" value="1"/>
</dbReference>
<accession>A0A975ASL4</accession>
<dbReference type="GO" id="GO:0016747">
    <property type="term" value="F:acyltransferase activity, transferring groups other than amino-acyl groups"/>
    <property type="evidence" value="ECO:0007669"/>
    <property type="project" value="InterPro"/>
</dbReference>
<dbReference type="InterPro" id="IPR051531">
    <property type="entry name" value="N-acetyltransferase"/>
</dbReference>
<proteinExistence type="predicted"/>
<feature type="domain" description="N-acetyltransferase" evidence="1">
    <location>
        <begin position="68"/>
        <end position="228"/>
    </location>
</feature>
<dbReference type="InterPro" id="IPR016181">
    <property type="entry name" value="Acyl_CoA_acyltransferase"/>
</dbReference>
<name>A0A975ASL4_9GAMM</name>
<dbReference type="EMBL" id="CP071518">
    <property type="protein sequence ID" value="QSX78189.1"/>
    <property type="molecule type" value="Genomic_DNA"/>
</dbReference>
<dbReference type="AlphaFoldDB" id="A0A975ASL4"/>
<dbReference type="Proteomes" id="UP000639274">
    <property type="component" value="Chromosome"/>
</dbReference>
<reference evidence="2 3" key="1">
    <citation type="submission" date="2021-03" db="EMBL/GenBank/DDBJ databases">
        <title>Lysobacter sp. nov. isolated from soil of gangwondo yeongwol, south Korea.</title>
        <authorList>
            <person name="Kim K.R."/>
            <person name="Kim K.H."/>
            <person name="Jeon C.O."/>
        </authorList>
    </citation>
    <scope>NUCLEOTIDE SEQUENCE [LARGE SCALE GENOMIC DNA]</scope>
    <source>
        <strain evidence="2 3">R19</strain>
    </source>
</reference>
<dbReference type="Gene3D" id="3.40.630.30">
    <property type="match status" value="1"/>
</dbReference>
<evidence type="ECO:0000313" key="2">
    <source>
        <dbReference type="EMBL" id="QSX78189.1"/>
    </source>
</evidence>
<evidence type="ECO:0000259" key="1">
    <source>
        <dbReference type="PROSITE" id="PS51186"/>
    </source>
</evidence>
<dbReference type="PANTHER" id="PTHR43792:SF1">
    <property type="entry name" value="N-ACETYLTRANSFERASE DOMAIN-CONTAINING PROTEIN"/>
    <property type="match status" value="1"/>
</dbReference>
<dbReference type="InterPro" id="IPR000182">
    <property type="entry name" value="GNAT_dom"/>
</dbReference>
<protein>
    <submittedName>
        <fullName evidence="2">GNAT family N-acetyltransferase</fullName>
    </submittedName>
</protein>
<keyword evidence="3" id="KW-1185">Reference proteome</keyword>
<dbReference type="PANTHER" id="PTHR43792">
    <property type="entry name" value="GNAT FAMILY, PUTATIVE (AFU_ORTHOLOGUE AFUA_3G00765)-RELATED-RELATED"/>
    <property type="match status" value="1"/>
</dbReference>
<dbReference type="Pfam" id="PF13302">
    <property type="entry name" value="Acetyltransf_3"/>
    <property type="match status" value="1"/>
</dbReference>
<dbReference type="PROSITE" id="PS51186">
    <property type="entry name" value="GNAT"/>
    <property type="match status" value="1"/>
</dbReference>
<dbReference type="KEGG" id="lsf:I8J32_016115"/>
<sequence>MRPAAAPWGAAAALKVGGVGSPSAPHPGNDALHPDGCGAWGLVPPSPGFPDQEQPLLITEIQLETPRLILRLPRLEDFPRYAELFMHPTAAQHIGGPMHRHEAWRKFLQMPGAWMLQGFGMFAVLEKSTGLWVGQAGPWQPDGWPGTEIGYSFHHDAWGKGYATEACAASMDWAFDVLGWHEVIHSISPANIASQSVARRLGSRNRGPGTLPPPLDTHAVDIWGQTREEWIANRRGVTA</sequence>
<organism evidence="2 3">
    <name type="scientific">Agrilutibacter solisilvae</name>
    <dbReference type="NCBI Taxonomy" id="2763317"/>
    <lineage>
        <taxon>Bacteria</taxon>
        <taxon>Pseudomonadati</taxon>
        <taxon>Pseudomonadota</taxon>
        <taxon>Gammaproteobacteria</taxon>
        <taxon>Lysobacterales</taxon>
        <taxon>Lysobacteraceae</taxon>
        <taxon>Agrilutibacter</taxon>
    </lineage>
</organism>